<accession>A0A840J1D9</accession>
<evidence type="ECO:0000313" key="4">
    <source>
        <dbReference type="Proteomes" id="UP000581769"/>
    </source>
</evidence>
<feature type="compositionally biased region" description="Pro residues" evidence="1">
    <location>
        <begin position="89"/>
        <end position="98"/>
    </location>
</feature>
<dbReference type="RefSeq" id="WP_184781796.1">
    <property type="nucleotide sequence ID" value="NZ_JACHMG010000001.1"/>
</dbReference>
<dbReference type="Proteomes" id="UP000581769">
    <property type="component" value="Unassembled WGS sequence"/>
</dbReference>
<reference evidence="3 4" key="1">
    <citation type="submission" date="2020-08" db="EMBL/GenBank/DDBJ databases">
        <title>Sequencing the genomes of 1000 actinobacteria strains.</title>
        <authorList>
            <person name="Klenk H.-P."/>
        </authorList>
    </citation>
    <scope>NUCLEOTIDE SEQUENCE [LARGE SCALE GENOMIC DNA]</scope>
    <source>
        <strain evidence="3 4">DSM 45859</strain>
    </source>
</reference>
<dbReference type="AlphaFoldDB" id="A0A840J1D9"/>
<keyword evidence="2" id="KW-1133">Transmembrane helix</keyword>
<dbReference type="EMBL" id="JACHMG010000001">
    <property type="protein sequence ID" value="MBB4687024.1"/>
    <property type="molecule type" value="Genomic_DNA"/>
</dbReference>
<feature type="region of interest" description="Disordered" evidence="1">
    <location>
        <begin position="71"/>
        <end position="99"/>
    </location>
</feature>
<comment type="caution">
    <text evidence="3">The sequence shown here is derived from an EMBL/GenBank/DDBJ whole genome shotgun (WGS) entry which is preliminary data.</text>
</comment>
<protein>
    <submittedName>
        <fullName evidence="3">Uncharacterized protein</fullName>
    </submittedName>
</protein>
<keyword evidence="4" id="KW-1185">Reference proteome</keyword>
<keyword evidence="2" id="KW-0812">Transmembrane</keyword>
<evidence type="ECO:0000256" key="1">
    <source>
        <dbReference type="SAM" id="MobiDB-lite"/>
    </source>
</evidence>
<keyword evidence="2" id="KW-0472">Membrane</keyword>
<name>A0A840J1D9_9PSEU</name>
<evidence type="ECO:0000256" key="2">
    <source>
        <dbReference type="SAM" id="Phobius"/>
    </source>
</evidence>
<sequence>MPDEIERLRAALHEPPAEQFAPPDLTRIMADGKRLRRRRRALSGAGAAAAVVAVLAVVFGTVWLRTPGPAQQVPAAAPPTASDLGTPAPTTPVAPVPTQPIGDVITTDLRTPDGQLVFYFAKVDQVPGVDFGVMAGLRTADRLQPLYLANETKGSDTSFGFHGTSGGTIVGRTRIPVFGYFSGPAEQITTTVGGRTLAAHTARWSKDPDVVMFWFDPKDVPSAARLTPLVAYTADGKRLTR</sequence>
<organism evidence="3 4">
    <name type="scientific">Amycolatopsis jiangsuensis</name>
    <dbReference type="NCBI Taxonomy" id="1181879"/>
    <lineage>
        <taxon>Bacteria</taxon>
        <taxon>Bacillati</taxon>
        <taxon>Actinomycetota</taxon>
        <taxon>Actinomycetes</taxon>
        <taxon>Pseudonocardiales</taxon>
        <taxon>Pseudonocardiaceae</taxon>
        <taxon>Amycolatopsis</taxon>
    </lineage>
</organism>
<proteinExistence type="predicted"/>
<feature type="transmembrane region" description="Helical" evidence="2">
    <location>
        <begin position="41"/>
        <end position="64"/>
    </location>
</feature>
<feature type="compositionally biased region" description="Low complexity" evidence="1">
    <location>
        <begin position="71"/>
        <end position="88"/>
    </location>
</feature>
<gene>
    <name evidence="3" type="ORF">BJY18_004509</name>
</gene>
<evidence type="ECO:0000313" key="3">
    <source>
        <dbReference type="EMBL" id="MBB4687024.1"/>
    </source>
</evidence>